<dbReference type="Gene3D" id="2.10.25.10">
    <property type="entry name" value="Laminin"/>
    <property type="match status" value="3"/>
</dbReference>
<dbReference type="Gene3D" id="3.10.100.10">
    <property type="entry name" value="Mannose-Binding Protein A, subunit A"/>
    <property type="match status" value="1"/>
</dbReference>
<dbReference type="PROSITE" id="PS50923">
    <property type="entry name" value="SUSHI"/>
    <property type="match status" value="9"/>
</dbReference>
<dbReference type="Pfam" id="PF01826">
    <property type="entry name" value="TIL"/>
    <property type="match status" value="2"/>
</dbReference>
<evidence type="ECO:0000256" key="8">
    <source>
        <dbReference type="ARBA" id="ARBA00022889"/>
    </source>
</evidence>
<feature type="signal peptide" evidence="14">
    <location>
        <begin position="1"/>
        <end position="21"/>
    </location>
</feature>
<dbReference type="CDD" id="cd01472">
    <property type="entry name" value="vWA_collagen"/>
    <property type="match status" value="1"/>
</dbReference>
<dbReference type="Pfam" id="PF00059">
    <property type="entry name" value="Lectin_C"/>
    <property type="match status" value="1"/>
</dbReference>
<dbReference type="PANTHER" id="PTHR46160:SF8">
    <property type="entry name" value="VWFD DOMAIN-CONTAINING PROTEIN"/>
    <property type="match status" value="1"/>
</dbReference>
<comment type="caution">
    <text evidence="12">Lacks conserved residue(s) required for the propagation of feature annotation.</text>
</comment>
<dbReference type="SMART" id="SM00034">
    <property type="entry name" value="CLECT"/>
    <property type="match status" value="1"/>
</dbReference>
<dbReference type="InterPro" id="IPR036084">
    <property type="entry name" value="Ser_inhib-like_sf"/>
</dbReference>
<dbReference type="InterPro" id="IPR001304">
    <property type="entry name" value="C-type_lectin-like"/>
</dbReference>
<feature type="domain" description="Sushi" evidence="18">
    <location>
        <begin position="768"/>
        <end position="826"/>
    </location>
</feature>
<feature type="domain" description="EGF-like" evidence="15">
    <location>
        <begin position="546"/>
        <end position="587"/>
    </location>
</feature>
<dbReference type="SUPFAM" id="SSF57567">
    <property type="entry name" value="Serine protease inhibitors"/>
    <property type="match status" value="2"/>
</dbReference>
<dbReference type="Pfam" id="PF08742">
    <property type="entry name" value="C8"/>
    <property type="match status" value="2"/>
</dbReference>
<name>A0A6P4XNX8_BRABE</name>
<keyword evidence="11 13" id="KW-1015">Disulfide bond</keyword>
<dbReference type="PROSITE" id="PS50234">
    <property type="entry name" value="VWFA"/>
    <property type="match status" value="2"/>
</dbReference>
<evidence type="ECO:0000259" key="18">
    <source>
        <dbReference type="PROSITE" id="PS50923"/>
    </source>
</evidence>
<dbReference type="GO" id="GO:0005581">
    <property type="term" value="C:collagen trimer"/>
    <property type="evidence" value="ECO:0007669"/>
    <property type="project" value="UniProtKB-KW"/>
</dbReference>
<evidence type="ECO:0000256" key="11">
    <source>
        <dbReference type="ARBA" id="ARBA00023157"/>
    </source>
</evidence>
<dbReference type="FunFam" id="3.40.50.410:FF:000003">
    <property type="entry name" value="Collagen type VI alpha 3 chain"/>
    <property type="match status" value="1"/>
</dbReference>
<dbReference type="Gene3D" id="3.40.50.410">
    <property type="entry name" value="von Willebrand factor, type A domain"/>
    <property type="match status" value="2"/>
</dbReference>
<feature type="disulfide bond" evidence="13">
    <location>
        <begin position="856"/>
        <end position="883"/>
    </location>
</feature>
<feature type="domain" description="Sushi" evidence="18">
    <location>
        <begin position="886"/>
        <end position="944"/>
    </location>
</feature>
<dbReference type="SMART" id="SM00032">
    <property type="entry name" value="CCP"/>
    <property type="match status" value="10"/>
</dbReference>
<feature type="domain" description="Sushi" evidence="18">
    <location>
        <begin position="1006"/>
        <end position="1066"/>
    </location>
</feature>
<evidence type="ECO:0000256" key="5">
    <source>
        <dbReference type="ARBA" id="ARBA00022659"/>
    </source>
</evidence>
<keyword evidence="8" id="KW-0130">Cell adhesion</keyword>
<keyword evidence="7" id="KW-0677">Repeat</keyword>
<proteinExistence type="predicted"/>
<keyword evidence="9" id="KW-0176">Collagen</keyword>
<dbReference type="GO" id="GO:0016020">
    <property type="term" value="C:membrane"/>
    <property type="evidence" value="ECO:0007669"/>
    <property type="project" value="UniProtKB-SubCell"/>
</dbReference>
<dbReference type="KEGG" id="bbel:109465486"/>
<feature type="domain" description="VWFD" evidence="19">
    <location>
        <begin position="1199"/>
        <end position="1377"/>
    </location>
</feature>
<keyword evidence="4" id="KW-0272">Extracellular matrix</keyword>
<dbReference type="PROSITE" id="PS50041">
    <property type="entry name" value="C_TYPE_LECTIN_2"/>
    <property type="match status" value="1"/>
</dbReference>
<dbReference type="SUPFAM" id="SSF57535">
    <property type="entry name" value="Complement control module/SCR domain"/>
    <property type="match status" value="10"/>
</dbReference>
<keyword evidence="10" id="KW-0472">Membrane</keyword>
<dbReference type="InterPro" id="IPR000742">
    <property type="entry name" value="EGF"/>
</dbReference>
<evidence type="ECO:0000256" key="1">
    <source>
        <dbReference type="ARBA" id="ARBA00004370"/>
    </source>
</evidence>
<dbReference type="InterPro" id="IPR001846">
    <property type="entry name" value="VWF_type-D"/>
</dbReference>
<feature type="domain" description="VWFD" evidence="19">
    <location>
        <begin position="187"/>
        <end position="358"/>
    </location>
</feature>
<dbReference type="PROSITE" id="PS51233">
    <property type="entry name" value="VWFD"/>
    <property type="match status" value="2"/>
</dbReference>
<evidence type="ECO:0000256" key="12">
    <source>
        <dbReference type="PROSITE-ProRule" id="PRU00076"/>
    </source>
</evidence>
<keyword evidence="6 14" id="KW-0732">Signal</keyword>
<evidence type="ECO:0000256" key="14">
    <source>
        <dbReference type="SAM" id="SignalP"/>
    </source>
</evidence>
<feature type="disulfide bond" evidence="13">
    <location>
        <begin position="915"/>
        <end position="942"/>
    </location>
</feature>
<feature type="domain" description="Sushi" evidence="18">
    <location>
        <begin position="643"/>
        <end position="708"/>
    </location>
</feature>
<evidence type="ECO:0000313" key="21">
    <source>
        <dbReference type="RefSeq" id="XP_019618390.1"/>
    </source>
</evidence>
<feature type="domain" description="Sushi" evidence="18">
    <location>
        <begin position="709"/>
        <end position="767"/>
    </location>
</feature>
<comment type="subcellular location">
    <subcellularLocation>
        <location evidence="1">Membrane</location>
    </subcellularLocation>
    <subcellularLocation>
        <location evidence="2">Secreted</location>
        <location evidence="2">Extracellular space</location>
        <location evidence="2">Extracellular matrix</location>
    </subcellularLocation>
</comment>
<feature type="disulfide bond" evidence="13">
    <location>
        <begin position="797"/>
        <end position="824"/>
    </location>
</feature>
<dbReference type="SUPFAM" id="SSF53300">
    <property type="entry name" value="vWA-like"/>
    <property type="match status" value="2"/>
</dbReference>
<feature type="domain" description="VWFA" evidence="17">
    <location>
        <begin position="1743"/>
        <end position="1910"/>
    </location>
</feature>
<dbReference type="InterPro" id="IPR035976">
    <property type="entry name" value="Sushi/SCR/CCP_sf"/>
</dbReference>
<dbReference type="CDD" id="cd00033">
    <property type="entry name" value="CCP"/>
    <property type="match status" value="10"/>
</dbReference>
<feature type="domain" description="Sushi" evidence="18">
    <location>
        <begin position="1067"/>
        <end position="1127"/>
    </location>
</feature>
<dbReference type="PROSITE" id="PS01186">
    <property type="entry name" value="EGF_2"/>
    <property type="match status" value="1"/>
</dbReference>
<accession>A0A6P4XNX8</accession>
<dbReference type="InterPro" id="IPR014853">
    <property type="entry name" value="VWF/SSPO/ZAN-like_Cys-rich_dom"/>
</dbReference>
<dbReference type="SMART" id="SM00327">
    <property type="entry name" value="VWA"/>
    <property type="match status" value="2"/>
</dbReference>
<dbReference type="FunFam" id="2.10.70.10:FF:000014">
    <property type="entry name" value="Membrane cofactor protein"/>
    <property type="match status" value="5"/>
</dbReference>
<evidence type="ECO:0000256" key="13">
    <source>
        <dbReference type="PROSITE-ProRule" id="PRU00302"/>
    </source>
</evidence>
<feature type="disulfide bond" evidence="13">
    <location>
        <begin position="738"/>
        <end position="765"/>
    </location>
</feature>
<keyword evidence="3" id="KW-0964">Secreted</keyword>
<evidence type="ECO:0000313" key="20">
    <source>
        <dbReference type="Proteomes" id="UP000515135"/>
    </source>
</evidence>
<dbReference type="Pfam" id="PF00092">
    <property type="entry name" value="VWA"/>
    <property type="match status" value="2"/>
</dbReference>
<organism evidence="20 21">
    <name type="scientific">Branchiostoma belcheri</name>
    <name type="common">Amphioxus</name>
    <dbReference type="NCBI Taxonomy" id="7741"/>
    <lineage>
        <taxon>Eukaryota</taxon>
        <taxon>Metazoa</taxon>
        <taxon>Chordata</taxon>
        <taxon>Cephalochordata</taxon>
        <taxon>Leptocardii</taxon>
        <taxon>Amphioxiformes</taxon>
        <taxon>Branchiostomatidae</taxon>
        <taxon>Branchiostoma</taxon>
    </lineage>
</organism>
<protein>
    <submittedName>
        <fullName evidence="21">Kielin/chordin-like protein isoform X1</fullName>
    </submittedName>
</protein>
<evidence type="ECO:0000256" key="3">
    <source>
        <dbReference type="ARBA" id="ARBA00022525"/>
    </source>
</evidence>
<evidence type="ECO:0000256" key="9">
    <source>
        <dbReference type="ARBA" id="ARBA00023119"/>
    </source>
</evidence>
<evidence type="ECO:0000259" key="17">
    <source>
        <dbReference type="PROSITE" id="PS50234"/>
    </source>
</evidence>
<dbReference type="Pfam" id="PF00084">
    <property type="entry name" value="Sushi"/>
    <property type="match status" value="10"/>
</dbReference>
<dbReference type="InterPro" id="IPR002919">
    <property type="entry name" value="TIL_dom"/>
</dbReference>
<dbReference type="RefSeq" id="XP_019618390.1">
    <property type="nucleotide sequence ID" value="XM_019762831.1"/>
</dbReference>
<gene>
    <name evidence="21" type="primary">LOC109465486</name>
</gene>
<dbReference type="Gene3D" id="2.10.70.10">
    <property type="entry name" value="Complement Module, domain 1"/>
    <property type="match status" value="10"/>
</dbReference>
<dbReference type="Proteomes" id="UP000515135">
    <property type="component" value="Unplaced"/>
</dbReference>
<dbReference type="InterPro" id="IPR052749">
    <property type="entry name" value="Alpha-tectorin"/>
</dbReference>
<feature type="domain" description="Sushi" evidence="18">
    <location>
        <begin position="827"/>
        <end position="885"/>
    </location>
</feature>
<dbReference type="CDD" id="cd19941">
    <property type="entry name" value="TIL"/>
    <property type="match status" value="2"/>
</dbReference>
<evidence type="ECO:0000256" key="2">
    <source>
        <dbReference type="ARBA" id="ARBA00004498"/>
    </source>
</evidence>
<feature type="disulfide bond" evidence="13">
    <location>
        <begin position="1069"/>
        <end position="1112"/>
    </location>
</feature>
<dbReference type="PROSITE" id="PS50026">
    <property type="entry name" value="EGF_3"/>
    <property type="match status" value="1"/>
</dbReference>
<dbReference type="InterPro" id="IPR016187">
    <property type="entry name" value="CTDL_fold"/>
</dbReference>
<feature type="disulfide bond" evidence="13">
    <location>
        <begin position="1008"/>
        <end position="1051"/>
    </location>
</feature>
<reference evidence="21" key="1">
    <citation type="submission" date="2025-08" db="UniProtKB">
        <authorList>
            <consortium name="RefSeq"/>
        </authorList>
    </citation>
    <scope>IDENTIFICATION</scope>
    <source>
        <tissue evidence="21">Gonad</tissue>
    </source>
</reference>
<dbReference type="SMART" id="SM00832">
    <property type="entry name" value="C8"/>
    <property type="match status" value="2"/>
</dbReference>
<dbReference type="InterPro" id="IPR002035">
    <property type="entry name" value="VWF_A"/>
</dbReference>
<dbReference type="PANTHER" id="PTHR46160">
    <property type="entry name" value="ALPHA-TECTORIN-RELATED"/>
    <property type="match status" value="1"/>
</dbReference>
<dbReference type="GeneID" id="109465486"/>
<dbReference type="SMART" id="SM00181">
    <property type="entry name" value="EGF"/>
    <property type="match status" value="3"/>
</dbReference>
<dbReference type="GO" id="GO:0007155">
    <property type="term" value="P:cell adhesion"/>
    <property type="evidence" value="ECO:0007669"/>
    <property type="project" value="UniProtKB-KW"/>
</dbReference>
<dbReference type="SUPFAM" id="SSF56436">
    <property type="entry name" value="C-type lectin-like"/>
    <property type="match status" value="1"/>
</dbReference>
<keyword evidence="12" id="KW-0245">EGF-like domain</keyword>
<dbReference type="PRINTS" id="PR00453">
    <property type="entry name" value="VWFADOMAIN"/>
</dbReference>
<sequence>MKWTVLVSALLLCVSIGGTNAQVSCPAGWSPYGARCYQVFIAQLTFQQAEQHCANPAIRQVNDGVTARVAMPKDQGINDHIIALRNSVAPPASCWIGLTDRDNEGAHRWIDGELLGAYNYWAYDVSDPSNKIIEPNESPGDADCVRMERNIPTSPNISDHWRDFPCDDLQAFCVICETLGPCEVDKGTCFASGDPHYGSFDNRRYDFQGPCRYTFAKDCDGDPDFTVEVQNVGLPPFPSAFSVTEEVYVIAFGMEISLLQGYGNVEVGGMPINLPYHEPAGRIEVHQVGRFVRVRLVDSCVEVFFDGSHQVRVTVPRTYVNDMCGLCGNFNDDPSDDLNGLSEYDFGTSHLTDNATCPGGVLPPEVPVPDCNDTYEAQVSADDMCGLISDADGPFAICHGVVDPQLYFDNCVYDMCAGAPDALCQNMEAYAVECVDEGVPSSILDWRTEDRCPLDCPANSFWSPCATSCPATCVDPNAPDHCLESCVEGCQCEDGFIDSGGACVPSTDCGCVDHYGFYHPLGEVWDDPDNAGFECECTVDGIICGDADGCDPDPCDPNAECTDVPAPGTGATCDCNDGYEGDGLVCTALPCPYLMAPANGALSDDGPYVYLDVVTFTCDEGYSLNGASSVTCLATQLWSDVVPTCDPLPCPNLMAPANGALSPDGPYVYLDVVTFTCDPGYELAPGGASSAMCLADQTWSADVPTCQRVECPYRMAPVNGDQSSDGPYYYGDVVTYSCDPGYELVGPTSATCQSDESWSADVPTCQRVECPTRMAPVNGAQAPQGPYYYEDVVTYSCDTGYELVGASSVTCQADTTWSAPVPTCERVECPTRMAPVNGAQAPQGPYYYEDVVTYSCDTGYELVGASSVTCQADTTWSAPVPTCERVECPYRMAPENGAQSPQGPYYFGDEVTYSCDTGYELVGASSVTCQADTTWSATVPTCERVECPYRMAPENGAQSSEGPYYYGDEVTYTCDEGYELAPGGASSVTCQADESWSADVPTCQRVECPYRMAPVNGAQSSEGPYYYGDVVTYTCDEGYELAPGGASSVTCQADESWSADVPTCQRVECPYRMAPVNGAQSSEGPYYYGDEVTYSCDEGYELAPGGASSVTCQADETWSADVPTCQRVECPYRMAPENGAQSSEGPYYYEDVVTYSCDQGYGLNGASSVTCQADQTWSATVPTCNAMTRDDLCVGPDRGYCHACGDPHFRTFDRRPHHFQGPCRYIFAKDCGNNDFSVEVQQVPVPRRPVVSVVREVFVIAHGYEIGIHQGNDVTVDGVLYTPNFSLAMGKIRVRFRGIWVHVHLVDLCVDIYYNGRHCVKVKVSAYYYDRMCGLCGNFNNDRSDDFMMSDLVTIATNWNDFGFSWLVQDEDNELCIGPPPPPPCPPELEMLANDLCGIITANNGPFAPCHAFEDPLEYFGDCVYDICAQDGDIVGLCDNLEAYADACDDKGVHISWRTPDLCPLPCPPNSHYDPCASPCPPTCQDPNPICIQVCVECCECNDGYIMSGQHCVPIEECGCTDPETGRYYELGETWVQNGRRCECRENNNIVCKGCSFDIVFILDRSSSIGPYGMYIAEKYIAYIIRCLFGVDVEVGYIVFDCISKWLIALGLYTVDTSGLIPQIKAAEFTGGISRSGNAIRHFSSTANFRNGIPKAAIVLTDGRAYGDNPDNLYQYESDAARAMGIEMYAVAVGREYYFDYNALTYIAGGADRVFGQFSCCALAYRMMCDLCVFPPPCDANADLFFVLDGSGSVGSADFATVKDFVVSVVSAFTISLTDTRVGVVQYSSSPHLACNLGQHPDQQSFVDAITNMVQIGGGTNTGAALAYARTTAAWRGSPFPKIMIVLTDGQSGDSVDQASLDLANDGIIVFAIGVGNFDAAELQQITNNNSDRVFELADFETLTNSIDQIVEALCNGATP</sequence>
<dbReference type="SMART" id="SM00216">
    <property type="entry name" value="VWD"/>
    <property type="match status" value="2"/>
</dbReference>
<dbReference type="OrthoDB" id="8961654at2759"/>
<feature type="domain" description="Sushi" evidence="18">
    <location>
        <begin position="945"/>
        <end position="1005"/>
    </location>
</feature>
<dbReference type="InterPro" id="IPR036465">
    <property type="entry name" value="vWFA_dom_sf"/>
</dbReference>
<feature type="chain" id="PRO_5028477779" evidence="14">
    <location>
        <begin position="22"/>
        <end position="1920"/>
    </location>
</feature>
<evidence type="ECO:0000256" key="10">
    <source>
        <dbReference type="ARBA" id="ARBA00023136"/>
    </source>
</evidence>
<dbReference type="FunFam" id="2.10.25.10:FF:000055">
    <property type="entry name" value="alpha-tectorin isoform X1"/>
    <property type="match status" value="2"/>
</dbReference>
<evidence type="ECO:0000259" key="15">
    <source>
        <dbReference type="PROSITE" id="PS50026"/>
    </source>
</evidence>
<dbReference type="InterPro" id="IPR016186">
    <property type="entry name" value="C-type_lectin-like/link_sf"/>
</dbReference>
<evidence type="ECO:0000256" key="4">
    <source>
        <dbReference type="ARBA" id="ARBA00022530"/>
    </source>
</evidence>
<feature type="disulfide bond" evidence="13">
    <location>
        <begin position="947"/>
        <end position="990"/>
    </location>
</feature>
<feature type="domain" description="C-type lectin" evidence="16">
    <location>
        <begin position="32"/>
        <end position="172"/>
    </location>
</feature>
<evidence type="ECO:0000259" key="16">
    <source>
        <dbReference type="PROSITE" id="PS50041"/>
    </source>
</evidence>
<feature type="disulfide bond" evidence="13">
    <location>
        <begin position="1157"/>
        <end position="1184"/>
    </location>
</feature>
<keyword evidence="5 13" id="KW-0768">Sushi</keyword>
<feature type="domain" description="Sushi" evidence="18">
    <location>
        <begin position="1128"/>
        <end position="1186"/>
    </location>
</feature>
<dbReference type="InterPro" id="IPR000436">
    <property type="entry name" value="Sushi_SCR_CCP_dom"/>
</dbReference>
<dbReference type="Pfam" id="PF00094">
    <property type="entry name" value="VWD"/>
    <property type="match status" value="2"/>
</dbReference>
<evidence type="ECO:0000256" key="6">
    <source>
        <dbReference type="ARBA" id="ARBA00022729"/>
    </source>
</evidence>
<evidence type="ECO:0000259" key="19">
    <source>
        <dbReference type="PROSITE" id="PS51233"/>
    </source>
</evidence>
<keyword evidence="20" id="KW-1185">Reference proteome</keyword>
<feature type="domain" description="VWFA" evidence="17">
    <location>
        <begin position="1558"/>
        <end position="1715"/>
    </location>
</feature>
<evidence type="ECO:0000256" key="7">
    <source>
        <dbReference type="ARBA" id="ARBA00022737"/>
    </source>
</evidence>